<sequence length="272" mass="29699">MVVEPIDIKISEAIMSFQEHNQEISQKIFSGCGKPVLGGGGGTGPFTPSDKTRRSVRSIPDFDWNQKANDVDDFEIEASFESLLNDDPMLSDLRTPEGIRKTTAVMAEQAKLRARFLQYMKGNIPLEEYEEHERKKRGADPEPAGASGMDINFKSYEFDGKKGPKKKPAAKNDDGQGSEWGGPALEKLVKETRARMRNSKRYWNHLPALLCTVTSVPTAPCFNGSDVGSPADEGVAGQASNPEVRGAVNPEAVAAAQAQSETLRMLTAKLKD</sequence>
<evidence type="ECO:0000256" key="1">
    <source>
        <dbReference type="ARBA" id="ARBA00004609"/>
    </source>
</evidence>
<proteinExistence type="inferred from homology"/>
<keyword evidence="7 12" id="KW-0472">Membrane</keyword>
<keyword evidence="10 12" id="KW-0449">Lipoprotein</keyword>
<dbReference type="PANTHER" id="PTHR10822:SF30">
    <property type="entry name" value="DALLY-LIKE, ISOFORM A"/>
    <property type="match status" value="1"/>
</dbReference>
<evidence type="ECO:0000256" key="9">
    <source>
        <dbReference type="ARBA" id="ARBA00023207"/>
    </source>
</evidence>
<feature type="non-terminal residue" evidence="14">
    <location>
        <position position="272"/>
    </location>
</feature>
<evidence type="ECO:0000256" key="8">
    <source>
        <dbReference type="ARBA" id="ARBA00023180"/>
    </source>
</evidence>
<comment type="similarity">
    <text evidence="2 11">Belongs to the glypican family.</text>
</comment>
<name>A0A0L7K2D7_OPEBR</name>
<keyword evidence="15" id="KW-1185">Reference proteome</keyword>
<keyword evidence="3" id="KW-1003">Cell membrane</keyword>
<comment type="subcellular location">
    <subcellularLocation>
        <location evidence="1 12">Cell membrane</location>
        <topology evidence="1 12">Lipid-anchor</topology>
        <topology evidence="1 12">GPI-anchor</topology>
    </subcellularLocation>
</comment>
<evidence type="ECO:0000256" key="2">
    <source>
        <dbReference type="ARBA" id="ARBA00010260"/>
    </source>
</evidence>
<evidence type="ECO:0000256" key="13">
    <source>
        <dbReference type="SAM" id="MobiDB-lite"/>
    </source>
</evidence>
<dbReference type="GO" id="GO:0098552">
    <property type="term" value="C:side of membrane"/>
    <property type="evidence" value="ECO:0007669"/>
    <property type="project" value="UniProtKB-KW"/>
</dbReference>
<protein>
    <submittedName>
        <fullName evidence="14">Glypican</fullName>
    </submittedName>
</protein>
<dbReference type="EMBL" id="JTDY01015139">
    <property type="protein sequence ID" value="KOB51971.1"/>
    <property type="molecule type" value="Genomic_DNA"/>
</dbReference>
<dbReference type="AlphaFoldDB" id="A0A0L7K2D7"/>
<evidence type="ECO:0000256" key="3">
    <source>
        <dbReference type="ARBA" id="ARBA00022475"/>
    </source>
</evidence>
<dbReference type="GO" id="GO:0016477">
    <property type="term" value="P:cell migration"/>
    <property type="evidence" value="ECO:0007669"/>
    <property type="project" value="TreeGrafter"/>
</dbReference>
<feature type="region of interest" description="Disordered" evidence="13">
    <location>
        <begin position="130"/>
        <end position="182"/>
    </location>
</feature>
<dbReference type="GO" id="GO:0009966">
    <property type="term" value="P:regulation of signal transduction"/>
    <property type="evidence" value="ECO:0007669"/>
    <property type="project" value="InterPro"/>
</dbReference>
<keyword evidence="4 12" id="KW-0336">GPI-anchor</keyword>
<evidence type="ECO:0000256" key="4">
    <source>
        <dbReference type="ARBA" id="ARBA00022622"/>
    </source>
</evidence>
<dbReference type="InterPro" id="IPR001863">
    <property type="entry name" value="Glypican"/>
</dbReference>
<reference evidence="14 15" key="1">
    <citation type="journal article" date="2015" name="Genome Biol. Evol.">
        <title>The genome of winter moth (Operophtera brumata) provides a genomic perspective on sexual dimorphism and phenology.</title>
        <authorList>
            <person name="Derks M.F."/>
            <person name="Smit S."/>
            <person name="Salis L."/>
            <person name="Schijlen E."/>
            <person name="Bossers A."/>
            <person name="Mateman C."/>
            <person name="Pijl A.S."/>
            <person name="de Ridder D."/>
            <person name="Groenen M.A."/>
            <person name="Visser M.E."/>
            <person name="Megens H.J."/>
        </authorList>
    </citation>
    <scope>NUCLEOTIDE SEQUENCE [LARGE SCALE GENOMIC DNA]</scope>
    <source>
        <strain evidence="14">WM2013NL</strain>
        <tissue evidence="14">Head and thorax</tissue>
    </source>
</reference>
<dbReference type="PANTHER" id="PTHR10822">
    <property type="entry name" value="GLYPICAN"/>
    <property type="match status" value="1"/>
</dbReference>
<keyword evidence="6 12" id="KW-0654">Proteoglycan</keyword>
<keyword evidence="9 12" id="KW-0357">Heparan sulfate</keyword>
<keyword evidence="8" id="KW-0325">Glycoprotein</keyword>
<evidence type="ECO:0000256" key="6">
    <source>
        <dbReference type="ARBA" id="ARBA00022974"/>
    </source>
</evidence>
<dbReference type="GO" id="GO:1905475">
    <property type="term" value="P:regulation of protein localization to membrane"/>
    <property type="evidence" value="ECO:0007669"/>
    <property type="project" value="TreeGrafter"/>
</dbReference>
<dbReference type="Proteomes" id="UP000037510">
    <property type="component" value="Unassembled WGS sequence"/>
</dbReference>
<dbReference type="GO" id="GO:0005886">
    <property type="term" value="C:plasma membrane"/>
    <property type="evidence" value="ECO:0007669"/>
    <property type="project" value="UniProtKB-SubCell"/>
</dbReference>
<dbReference type="STRING" id="104452.A0A0L7K2D7"/>
<evidence type="ECO:0000256" key="7">
    <source>
        <dbReference type="ARBA" id="ARBA00023136"/>
    </source>
</evidence>
<dbReference type="Pfam" id="PF01153">
    <property type="entry name" value="Glypican"/>
    <property type="match status" value="2"/>
</dbReference>
<dbReference type="GO" id="GO:0009986">
    <property type="term" value="C:cell surface"/>
    <property type="evidence" value="ECO:0007669"/>
    <property type="project" value="TreeGrafter"/>
</dbReference>
<comment type="function">
    <text evidence="12">Cell surface proteoglycan.</text>
</comment>
<evidence type="ECO:0000256" key="12">
    <source>
        <dbReference type="RuleBase" id="RU003519"/>
    </source>
</evidence>
<organism evidence="14 15">
    <name type="scientific">Operophtera brumata</name>
    <name type="common">Winter moth</name>
    <name type="synonym">Phalaena brumata</name>
    <dbReference type="NCBI Taxonomy" id="104452"/>
    <lineage>
        <taxon>Eukaryota</taxon>
        <taxon>Metazoa</taxon>
        <taxon>Ecdysozoa</taxon>
        <taxon>Arthropoda</taxon>
        <taxon>Hexapoda</taxon>
        <taxon>Insecta</taxon>
        <taxon>Pterygota</taxon>
        <taxon>Neoptera</taxon>
        <taxon>Endopterygota</taxon>
        <taxon>Lepidoptera</taxon>
        <taxon>Glossata</taxon>
        <taxon>Ditrysia</taxon>
        <taxon>Geometroidea</taxon>
        <taxon>Geometridae</taxon>
        <taxon>Larentiinae</taxon>
        <taxon>Operophtera</taxon>
    </lineage>
</organism>
<accession>A0A0L7K2D7</accession>
<evidence type="ECO:0000256" key="11">
    <source>
        <dbReference type="RuleBase" id="RU003518"/>
    </source>
</evidence>
<evidence type="ECO:0000256" key="5">
    <source>
        <dbReference type="ARBA" id="ARBA00022729"/>
    </source>
</evidence>
<comment type="caution">
    <text evidence="14">The sequence shown here is derived from an EMBL/GenBank/DDBJ whole genome shotgun (WGS) entry which is preliminary data.</text>
</comment>
<gene>
    <name evidence="14" type="ORF">OBRU01_26760</name>
</gene>
<dbReference type="GO" id="GO:0045202">
    <property type="term" value="C:synapse"/>
    <property type="evidence" value="ECO:0007669"/>
    <property type="project" value="TreeGrafter"/>
</dbReference>
<dbReference type="GO" id="GO:0005576">
    <property type="term" value="C:extracellular region"/>
    <property type="evidence" value="ECO:0007669"/>
    <property type="project" value="TreeGrafter"/>
</dbReference>
<keyword evidence="5" id="KW-0732">Signal</keyword>
<evidence type="ECO:0000313" key="15">
    <source>
        <dbReference type="Proteomes" id="UP000037510"/>
    </source>
</evidence>
<evidence type="ECO:0000256" key="10">
    <source>
        <dbReference type="ARBA" id="ARBA00023288"/>
    </source>
</evidence>
<evidence type="ECO:0000313" key="14">
    <source>
        <dbReference type="EMBL" id="KOB51971.1"/>
    </source>
</evidence>